<feature type="compositionally biased region" description="Basic and acidic residues" evidence="1">
    <location>
        <begin position="62"/>
        <end position="80"/>
    </location>
</feature>
<reference evidence="2" key="1">
    <citation type="journal article" date="2019" name="Sci. Rep.">
        <title>Draft genome of Tanacetum cinerariifolium, the natural source of mosquito coil.</title>
        <authorList>
            <person name="Yamashiro T."/>
            <person name="Shiraishi A."/>
            <person name="Satake H."/>
            <person name="Nakayama K."/>
        </authorList>
    </citation>
    <scope>NUCLEOTIDE SEQUENCE</scope>
</reference>
<accession>A0A6L2KCW0</accession>
<organism evidence="2">
    <name type="scientific">Tanacetum cinerariifolium</name>
    <name type="common">Dalmatian daisy</name>
    <name type="synonym">Chrysanthemum cinerariifolium</name>
    <dbReference type="NCBI Taxonomy" id="118510"/>
    <lineage>
        <taxon>Eukaryota</taxon>
        <taxon>Viridiplantae</taxon>
        <taxon>Streptophyta</taxon>
        <taxon>Embryophyta</taxon>
        <taxon>Tracheophyta</taxon>
        <taxon>Spermatophyta</taxon>
        <taxon>Magnoliopsida</taxon>
        <taxon>eudicotyledons</taxon>
        <taxon>Gunneridae</taxon>
        <taxon>Pentapetalae</taxon>
        <taxon>asterids</taxon>
        <taxon>campanulids</taxon>
        <taxon>Asterales</taxon>
        <taxon>Asteraceae</taxon>
        <taxon>Asteroideae</taxon>
        <taxon>Anthemideae</taxon>
        <taxon>Anthemidinae</taxon>
        <taxon>Tanacetum</taxon>
    </lineage>
</organism>
<gene>
    <name evidence="2" type="ORF">Tci_017702</name>
</gene>
<comment type="caution">
    <text evidence="2">The sequence shown here is derived from an EMBL/GenBank/DDBJ whole genome shotgun (WGS) entry which is preliminary data.</text>
</comment>
<feature type="region of interest" description="Disordered" evidence="1">
    <location>
        <begin position="42"/>
        <end position="80"/>
    </location>
</feature>
<sequence length="209" mass="23545">MVHVKIVDGEEQIQALVDKKKVIISETSVRSDLHLEDVEGTECLPTATPTPTPIVSTQQPSKAKDKVKPKMIEPEKPLKKKDQIMIDEEVARNLKAQLQAKLEKEGRLARQKEKEANIALITECDDVQAMIDKDKAKGSETRAVRSTKREGEKLESDKSKNQKLDENVEDEVDNDQREAEMKMYTKIIHDDEIAIDAIPLATKPPIIVD</sequence>
<protein>
    <submittedName>
        <fullName evidence="2">Uncharacterized protein</fullName>
    </submittedName>
</protein>
<dbReference type="AlphaFoldDB" id="A0A6L2KCW0"/>
<evidence type="ECO:0000256" key="1">
    <source>
        <dbReference type="SAM" id="MobiDB-lite"/>
    </source>
</evidence>
<name>A0A6L2KCW0_TANCI</name>
<evidence type="ECO:0000313" key="2">
    <source>
        <dbReference type="EMBL" id="GEU45724.1"/>
    </source>
</evidence>
<proteinExistence type="predicted"/>
<feature type="region of interest" description="Disordered" evidence="1">
    <location>
        <begin position="136"/>
        <end position="177"/>
    </location>
</feature>
<dbReference type="EMBL" id="BKCJ010002025">
    <property type="protein sequence ID" value="GEU45724.1"/>
    <property type="molecule type" value="Genomic_DNA"/>
</dbReference>
<feature type="compositionally biased region" description="Basic and acidic residues" evidence="1">
    <location>
        <begin position="136"/>
        <end position="166"/>
    </location>
</feature>
<feature type="compositionally biased region" description="Polar residues" evidence="1">
    <location>
        <begin position="47"/>
        <end position="61"/>
    </location>
</feature>